<accession>A0A6A6VJ48</accession>
<keyword evidence="3" id="KW-1185">Reference proteome</keyword>
<gene>
    <name evidence="2" type="ORF">M011DRAFT_465499</name>
</gene>
<dbReference type="Proteomes" id="UP000799440">
    <property type="component" value="Unassembled WGS sequence"/>
</dbReference>
<sequence length="206" mass="23068">MSPHPTKTNTTPTFALTTPPGTDIWRKPPTRDDFNAPVHPSPLPTHTLTSFQRARLTFSLPAANTLQQYDQAGLILHLTHPTQKDKWIKTGIEFYNGKPYLSTVGTDRWSDWTVVPLEMGEGGDGKPRATIEARREKDQLGRSLWVYLVDGEERRPLREMNWVFADEEGWKVGVGGYVARPGKEGGELEARFEGLEVEVLEGGEGL</sequence>
<dbReference type="InterPro" id="IPR009784">
    <property type="entry name" value="DUF1349"/>
</dbReference>
<proteinExistence type="predicted"/>
<dbReference type="EMBL" id="MU006565">
    <property type="protein sequence ID" value="KAF2749836.1"/>
    <property type="molecule type" value="Genomic_DNA"/>
</dbReference>
<protein>
    <recommendedName>
        <fullName evidence="4">DUF1349-domain-containing protein</fullName>
    </recommendedName>
</protein>
<evidence type="ECO:0008006" key="4">
    <source>
        <dbReference type="Google" id="ProtNLM"/>
    </source>
</evidence>
<evidence type="ECO:0000313" key="2">
    <source>
        <dbReference type="EMBL" id="KAF2749836.1"/>
    </source>
</evidence>
<reference evidence="2" key="1">
    <citation type="journal article" date="2020" name="Stud. Mycol.">
        <title>101 Dothideomycetes genomes: a test case for predicting lifestyles and emergence of pathogens.</title>
        <authorList>
            <person name="Haridas S."/>
            <person name="Albert R."/>
            <person name="Binder M."/>
            <person name="Bloem J."/>
            <person name="Labutti K."/>
            <person name="Salamov A."/>
            <person name="Andreopoulos B."/>
            <person name="Baker S."/>
            <person name="Barry K."/>
            <person name="Bills G."/>
            <person name="Bluhm B."/>
            <person name="Cannon C."/>
            <person name="Castanera R."/>
            <person name="Culley D."/>
            <person name="Daum C."/>
            <person name="Ezra D."/>
            <person name="Gonzalez J."/>
            <person name="Henrissat B."/>
            <person name="Kuo A."/>
            <person name="Liang C."/>
            <person name="Lipzen A."/>
            <person name="Lutzoni F."/>
            <person name="Magnuson J."/>
            <person name="Mondo S."/>
            <person name="Nolan M."/>
            <person name="Ohm R."/>
            <person name="Pangilinan J."/>
            <person name="Park H.-J."/>
            <person name="Ramirez L."/>
            <person name="Alfaro M."/>
            <person name="Sun H."/>
            <person name="Tritt A."/>
            <person name="Yoshinaga Y."/>
            <person name="Zwiers L.-H."/>
            <person name="Turgeon B."/>
            <person name="Goodwin S."/>
            <person name="Spatafora J."/>
            <person name="Crous P."/>
            <person name="Grigoriev I."/>
        </authorList>
    </citation>
    <scope>NUCLEOTIDE SEQUENCE</scope>
    <source>
        <strain evidence="2">CBS 119925</strain>
    </source>
</reference>
<dbReference type="Gene3D" id="2.60.120.200">
    <property type="match status" value="1"/>
</dbReference>
<dbReference type="Pfam" id="PF07081">
    <property type="entry name" value="DUF1349"/>
    <property type="match status" value="1"/>
</dbReference>
<dbReference type="PANTHER" id="PTHR35332">
    <property type="entry name" value="REGULATION OF ENOLASE PROTEIN 1"/>
    <property type="match status" value="1"/>
</dbReference>
<evidence type="ECO:0000256" key="1">
    <source>
        <dbReference type="SAM" id="MobiDB-lite"/>
    </source>
</evidence>
<feature type="compositionally biased region" description="Low complexity" evidence="1">
    <location>
        <begin position="1"/>
        <end position="22"/>
    </location>
</feature>
<organism evidence="2 3">
    <name type="scientific">Sporormia fimetaria CBS 119925</name>
    <dbReference type="NCBI Taxonomy" id="1340428"/>
    <lineage>
        <taxon>Eukaryota</taxon>
        <taxon>Fungi</taxon>
        <taxon>Dikarya</taxon>
        <taxon>Ascomycota</taxon>
        <taxon>Pezizomycotina</taxon>
        <taxon>Dothideomycetes</taxon>
        <taxon>Pleosporomycetidae</taxon>
        <taxon>Pleosporales</taxon>
        <taxon>Sporormiaceae</taxon>
        <taxon>Sporormia</taxon>
    </lineage>
</organism>
<dbReference type="AlphaFoldDB" id="A0A6A6VJ48"/>
<name>A0A6A6VJ48_9PLEO</name>
<dbReference type="OrthoDB" id="42525at2759"/>
<evidence type="ECO:0000313" key="3">
    <source>
        <dbReference type="Proteomes" id="UP000799440"/>
    </source>
</evidence>
<dbReference type="PANTHER" id="PTHR35332:SF2">
    <property type="entry name" value="REGULATION OF ENOLASE PROTEIN 1"/>
    <property type="match status" value="1"/>
</dbReference>
<feature type="region of interest" description="Disordered" evidence="1">
    <location>
        <begin position="1"/>
        <end position="24"/>
    </location>
</feature>